<dbReference type="InterPro" id="IPR023795">
    <property type="entry name" value="Serpin_CS"/>
</dbReference>
<dbReference type="PANTHER" id="PTHR11461">
    <property type="entry name" value="SERINE PROTEASE INHIBITOR, SERPIN"/>
    <property type="match status" value="1"/>
</dbReference>
<reference evidence="3 4" key="1">
    <citation type="submission" date="2017-02" db="EMBL/GenBank/DDBJ databases">
        <title>The complete genomic sequence of a novel cold adapted crude oil-degrading bacterium Planococcus qaidamina Y42.</title>
        <authorList>
            <person name="Yang R."/>
        </authorList>
    </citation>
    <scope>NUCLEOTIDE SEQUENCE [LARGE SCALE GENOMIC DNA]</scope>
    <source>
        <strain evidence="3 4">Y42</strain>
    </source>
</reference>
<dbReference type="GO" id="GO:0004867">
    <property type="term" value="F:serine-type endopeptidase inhibitor activity"/>
    <property type="evidence" value="ECO:0007669"/>
    <property type="project" value="InterPro"/>
</dbReference>
<organism evidence="3 4">
    <name type="scientific">Planococcus lenghuensis</name>
    <dbReference type="NCBI Taxonomy" id="2213202"/>
    <lineage>
        <taxon>Bacteria</taxon>
        <taxon>Bacillati</taxon>
        <taxon>Bacillota</taxon>
        <taxon>Bacilli</taxon>
        <taxon>Bacillales</taxon>
        <taxon>Caryophanaceae</taxon>
        <taxon>Planococcus</taxon>
    </lineage>
</organism>
<dbReference type="SMART" id="SM00093">
    <property type="entry name" value="SERPIN"/>
    <property type="match status" value="1"/>
</dbReference>
<dbReference type="PROSITE" id="PS00284">
    <property type="entry name" value="SERPIN"/>
    <property type="match status" value="1"/>
</dbReference>
<keyword evidence="4" id="KW-1185">Reference proteome</keyword>
<name>A0A1Q2KW50_9BACL</name>
<proteinExistence type="inferred from homology"/>
<dbReference type="Gene3D" id="2.30.39.10">
    <property type="entry name" value="Alpha-1-antitrypsin, domain 1"/>
    <property type="match status" value="1"/>
</dbReference>
<dbReference type="InterPro" id="IPR036186">
    <property type="entry name" value="Serpin_sf"/>
</dbReference>
<evidence type="ECO:0000259" key="2">
    <source>
        <dbReference type="SMART" id="SM00093"/>
    </source>
</evidence>
<dbReference type="Gene3D" id="3.30.497.10">
    <property type="entry name" value="Antithrombin, subunit I, domain 2"/>
    <property type="match status" value="1"/>
</dbReference>
<dbReference type="EMBL" id="CP019640">
    <property type="protein sequence ID" value="AQQ52344.1"/>
    <property type="molecule type" value="Genomic_DNA"/>
</dbReference>
<dbReference type="InterPro" id="IPR042178">
    <property type="entry name" value="Serpin_sf_1"/>
</dbReference>
<dbReference type="CDD" id="cd19588">
    <property type="entry name" value="serpin_miropin-like"/>
    <property type="match status" value="1"/>
</dbReference>
<sequence>METFPVLSQSDAVKGRGFRMKKWRQSLLILGLTAGMTGCGTTDSGPGSMAISSGVDYGETDYELIADPNNELGVKLLADLSETETGNIFISPASLYMALAMLYNGADGVTQDEIAKVLEAEEITPEEMNRANASLMMELRSESDKIQLNVANSLWVKDNYQFEGAFIESSQDYYNAKIESIDVSDPASADAINNWVSEATNDKIEEMVPNPLPGNLVAILLNAIYFKGEWQHPFEQEATQLQPFKLTDGTSEQVPLMRLQAELPYFETESFQAVSLPYGDGEMSMHVFLPNETSSLEEFVSGLDAAAWSEWMEEFHPQEGTLGFPKFELEYEVILNETLEHLGMATAFSSVDLSRMLEESSGLSISEVKQKTYIKVNEEGTEAAAATSIAVEESAPADPFSMEVNRPFFFAITDRGTGVILFMGAIKNPA</sequence>
<evidence type="ECO:0000313" key="4">
    <source>
        <dbReference type="Proteomes" id="UP000188184"/>
    </source>
</evidence>
<gene>
    <name evidence="3" type="ORF">B0X71_03940</name>
</gene>
<dbReference type="InterPro" id="IPR023796">
    <property type="entry name" value="Serpin_dom"/>
</dbReference>
<dbReference type="KEGG" id="pmar:B0X71_03940"/>
<accession>A0A1Q2KW50</accession>
<protein>
    <recommendedName>
        <fullName evidence="2">Serpin domain-containing protein</fullName>
    </recommendedName>
</protein>
<dbReference type="Proteomes" id="UP000188184">
    <property type="component" value="Chromosome"/>
</dbReference>
<dbReference type="GO" id="GO:0005615">
    <property type="term" value="C:extracellular space"/>
    <property type="evidence" value="ECO:0007669"/>
    <property type="project" value="InterPro"/>
</dbReference>
<evidence type="ECO:0000256" key="1">
    <source>
        <dbReference type="RuleBase" id="RU000411"/>
    </source>
</evidence>
<comment type="similarity">
    <text evidence="1">Belongs to the serpin family.</text>
</comment>
<dbReference type="InterPro" id="IPR042185">
    <property type="entry name" value="Serpin_sf_2"/>
</dbReference>
<dbReference type="AlphaFoldDB" id="A0A1Q2KW50"/>
<feature type="domain" description="Serpin" evidence="2">
    <location>
        <begin position="74"/>
        <end position="429"/>
    </location>
</feature>
<evidence type="ECO:0000313" key="3">
    <source>
        <dbReference type="EMBL" id="AQQ52344.1"/>
    </source>
</evidence>
<dbReference type="PANTHER" id="PTHR11461:SF211">
    <property type="entry name" value="GH10112P-RELATED"/>
    <property type="match status" value="1"/>
</dbReference>
<dbReference type="InterPro" id="IPR000215">
    <property type="entry name" value="Serpin_fam"/>
</dbReference>
<dbReference type="SUPFAM" id="SSF56574">
    <property type="entry name" value="Serpins"/>
    <property type="match status" value="1"/>
</dbReference>
<dbReference type="Pfam" id="PF00079">
    <property type="entry name" value="Serpin"/>
    <property type="match status" value="1"/>
</dbReference>